<dbReference type="EMBL" id="CAEZYU010000136">
    <property type="protein sequence ID" value="CAB4758956.1"/>
    <property type="molecule type" value="Genomic_DNA"/>
</dbReference>
<feature type="domain" description="FDX-ACB" evidence="1">
    <location>
        <begin position="14"/>
        <end position="113"/>
    </location>
</feature>
<reference evidence="2" key="1">
    <citation type="submission" date="2020-05" db="EMBL/GenBank/DDBJ databases">
        <authorList>
            <person name="Chiriac C."/>
            <person name="Salcher M."/>
            <person name="Ghai R."/>
            <person name="Kavagutti S V."/>
        </authorList>
    </citation>
    <scope>NUCLEOTIDE SEQUENCE</scope>
</reference>
<gene>
    <name evidence="2" type="ORF">UFOPK2766_02097</name>
</gene>
<evidence type="ECO:0000313" key="2">
    <source>
        <dbReference type="EMBL" id="CAB4758956.1"/>
    </source>
</evidence>
<dbReference type="InterPro" id="IPR005121">
    <property type="entry name" value="Fdx_antiC-bd"/>
</dbReference>
<organism evidence="2">
    <name type="scientific">freshwater metagenome</name>
    <dbReference type="NCBI Taxonomy" id="449393"/>
    <lineage>
        <taxon>unclassified sequences</taxon>
        <taxon>metagenomes</taxon>
        <taxon>ecological metagenomes</taxon>
    </lineage>
</organism>
<dbReference type="Gene3D" id="3.30.70.380">
    <property type="entry name" value="Ferrodoxin-fold anticodon-binding domain"/>
    <property type="match status" value="1"/>
</dbReference>
<protein>
    <submittedName>
        <fullName evidence="2">Unannotated protein</fullName>
    </submittedName>
</protein>
<proteinExistence type="predicted"/>
<name>A0A6J6UHC0_9ZZZZ</name>
<dbReference type="PROSITE" id="PS51447">
    <property type="entry name" value="FDX_ACB"/>
    <property type="match status" value="1"/>
</dbReference>
<dbReference type="InterPro" id="IPR036690">
    <property type="entry name" value="Fdx_antiC-bd_sf"/>
</dbReference>
<dbReference type="SMART" id="SM00896">
    <property type="entry name" value="FDX-ACB"/>
    <property type="match status" value="1"/>
</dbReference>
<accession>A0A6J6UHC0</accession>
<dbReference type="SUPFAM" id="SSF54991">
    <property type="entry name" value="Anticodon-binding domain of PheRS"/>
    <property type="match status" value="1"/>
</dbReference>
<evidence type="ECO:0000259" key="1">
    <source>
        <dbReference type="PROSITE" id="PS51447"/>
    </source>
</evidence>
<sequence>MQIPSVVPQATLVSRFPTSDMDLAFVVPEEVSAESVRATILQATPTDQQSGWVAAQVELFDVFRSEQLGLGLKSLAFSLRFQAFDRTLTDEEVTEVRLKIIDAVEQQHRGHLRS</sequence>
<dbReference type="AlphaFoldDB" id="A0A6J6UHC0"/>
<dbReference type="Pfam" id="PF03147">
    <property type="entry name" value="FDX-ACB"/>
    <property type="match status" value="1"/>
</dbReference>